<accession>U4LLP4</accession>
<dbReference type="Proteomes" id="UP000018144">
    <property type="component" value="Unassembled WGS sequence"/>
</dbReference>
<dbReference type="AlphaFoldDB" id="U4LLP4"/>
<feature type="binding site" evidence="5">
    <location>
        <position position="269"/>
    </location>
    <ligand>
        <name>glyoxylate</name>
        <dbReference type="ChEBI" id="CHEBI:36655"/>
    </ligand>
</feature>
<dbReference type="InterPro" id="IPR012133">
    <property type="entry name" value="Alpha-hydoxy_acid_DH_FMN"/>
</dbReference>
<dbReference type="OrthoDB" id="1925334at2759"/>
<feature type="domain" description="FMN hydroxy acid dehydrogenase" evidence="7">
    <location>
        <begin position="40"/>
        <end position="376"/>
    </location>
</feature>
<evidence type="ECO:0000256" key="5">
    <source>
        <dbReference type="PIRSR" id="PIRSR000138-2"/>
    </source>
</evidence>
<dbReference type="InterPro" id="IPR000262">
    <property type="entry name" value="FMN-dep_DH"/>
</dbReference>
<evidence type="ECO:0000256" key="2">
    <source>
        <dbReference type="ARBA" id="ARBA00023002"/>
    </source>
</evidence>
<feature type="binding site" evidence="5">
    <location>
        <position position="199"/>
    </location>
    <ligand>
        <name>FMN</name>
        <dbReference type="ChEBI" id="CHEBI:58210"/>
    </ligand>
</feature>
<feature type="binding site" evidence="5">
    <location>
        <position position="66"/>
    </location>
    <ligand>
        <name>glyoxylate</name>
        <dbReference type="ChEBI" id="CHEBI:36655"/>
    </ligand>
</feature>
<feature type="binding site" evidence="5">
    <location>
        <position position="148"/>
    </location>
    <ligand>
        <name>FMN</name>
        <dbReference type="ChEBI" id="CHEBI:58210"/>
    </ligand>
</feature>
<reference evidence="8 9" key="1">
    <citation type="journal article" date="2013" name="PLoS Genet.">
        <title>The genome and development-dependent transcriptomes of Pyronema confluens: a window into fungal evolution.</title>
        <authorList>
            <person name="Traeger S."/>
            <person name="Altegoer F."/>
            <person name="Freitag M."/>
            <person name="Gabaldon T."/>
            <person name="Kempken F."/>
            <person name="Kumar A."/>
            <person name="Marcet-Houben M."/>
            <person name="Poggeler S."/>
            <person name="Stajich J.E."/>
            <person name="Nowrousian M."/>
        </authorList>
    </citation>
    <scope>NUCLEOTIDE SEQUENCE [LARGE SCALE GENOMIC DNA]</scope>
    <source>
        <strain evidence="9">CBS 100304</strain>
        <tissue evidence="8">Vegetative mycelium</tissue>
    </source>
</reference>
<keyword evidence="9" id="KW-1185">Reference proteome</keyword>
<feature type="binding site" evidence="5">
    <location>
        <position position="171"/>
    </location>
    <ligand>
        <name>FMN</name>
        <dbReference type="ChEBI" id="CHEBI:58210"/>
    </ligand>
</feature>
<dbReference type="PROSITE" id="PS00557">
    <property type="entry name" value="FMN_HYDROXY_ACID_DH_1"/>
    <property type="match status" value="1"/>
</dbReference>
<feature type="binding site" evidence="5">
    <location>
        <begin position="303"/>
        <end position="307"/>
    </location>
    <ligand>
        <name>FMN</name>
        <dbReference type="ChEBI" id="CHEBI:58210"/>
    </ligand>
</feature>
<dbReference type="InterPro" id="IPR037396">
    <property type="entry name" value="FMN_HAD"/>
</dbReference>
<evidence type="ECO:0000256" key="6">
    <source>
        <dbReference type="SAM" id="SignalP"/>
    </source>
</evidence>
<feature type="signal peptide" evidence="6">
    <location>
        <begin position="1"/>
        <end position="17"/>
    </location>
</feature>
<dbReference type="SUPFAM" id="SSF51395">
    <property type="entry name" value="FMN-linked oxidoreductases"/>
    <property type="match status" value="1"/>
</dbReference>
<comment type="similarity">
    <text evidence="3">Belongs to the FMN-dependent alpha-hydroxy acid dehydrogenase family.</text>
</comment>
<feature type="binding site" evidence="5">
    <location>
        <position position="173"/>
    </location>
    <ligand>
        <name>glyoxylate</name>
        <dbReference type="ChEBI" id="CHEBI:36655"/>
    </ligand>
</feature>
<comment type="cofactor">
    <cofactor evidence="1">
        <name>FMN</name>
        <dbReference type="ChEBI" id="CHEBI:58210"/>
    </cofactor>
</comment>
<evidence type="ECO:0000313" key="9">
    <source>
        <dbReference type="Proteomes" id="UP000018144"/>
    </source>
</evidence>
<dbReference type="eggNOG" id="KOG0538">
    <property type="taxonomic scope" value="Eukaryota"/>
</dbReference>
<sequence>MYLTTLLLLLGASTVLAERPFVNEPDTGLRLDEIQTGTLPQLKDMHTIPDFEAAARHYMPIQNYSYYRTGSSGEFSYRAALEIFNEVKLRPRFLRDMSNISLSTSVFNYTFSVPFFIAPAARAGLAHPGAEVNFVRAAGVGKVLYSPSLSSTLKIEQIGSAALPEQVMFHQLYVSKNKTKLASDLKRIEKSGFKAIFVTIDNPIHGIRPREARYGFSNVTDHDSAFSWDSYQELRKMTHLPVIPKGVQTVEDALIALQLGAPGIYISNHGGRQLDTSPQAIETCLEIYQNAPEIFKRMEVFADGGVRYGTDVLKLLAMGVKMVGMARPFLFANVFGEEGIWRAIEMMRREVWVDAANLGVRDVREIDTSYLNMKRLERFVWEMK</sequence>
<feature type="binding site" evidence="5">
    <location>
        <begin position="119"/>
        <end position="121"/>
    </location>
    <ligand>
        <name>FMN</name>
        <dbReference type="ChEBI" id="CHEBI:58210"/>
    </ligand>
</feature>
<dbReference type="PIRSF" id="PIRSF000138">
    <property type="entry name" value="Al-hdrx_acd_dh"/>
    <property type="match status" value="1"/>
</dbReference>
<dbReference type="OMA" id="PIFANIW"/>
<dbReference type="Gene3D" id="3.20.20.70">
    <property type="entry name" value="Aldolase class I"/>
    <property type="match status" value="2"/>
</dbReference>
<keyword evidence="5" id="KW-0288">FMN</keyword>
<feature type="binding site" evidence="5">
    <location>
        <position position="267"/>
    </location>
    <ligand>
        <name>FMN</name>
        <dbReference type="ChEBI" id="CHEBI:58210"/>
    </ligand>
</feature>
<dbReference type="EMBL" id="HF935907">
    <property type="protein sequence ID" value="CCX32833.1"/>
    <property type="molecule type" value="Genomic_DNA"/>
</dbReference>
<dbReference type="InterPro" id="IPR008259">
    <property type="entry name" value="FMN_hydac_DH_AS"/>
</dbReference>
<evidence type="ECO:0000259" key="7">
    <source>
        <dbReference type="PROSITE" id="PS51349"/>
    </source>
</evidence>
<feature type="binding site" evidence="5">
    <location>
        <position position="272"/>
    </location>
    <ligand>
        <name>glyoxylate</name>
        <dbReference type="ChEBI" id="CHEBI:36655"/>
    </ligand>
</feature>
<name>U4LLP4_PYROM</name>
<evidence type="ECO:0000256" key="1">
    <source>
        <dbReference type="ARBA" id="ARBA00001917"/>
    </source>
</evidence>
<dbReference type="Pfam" id="PF01070">
    <property type="entry name" value="FMN_dh"/>
    <property type="match status" value="2"/>
</dbReference>
<dbReference type="PANTHER" id="PTHR10578">
    <property type="entry name" value="S -2-HYDROXY-ACID OXIDASE-RELATED"/>
    <property type="match status" value="1"/>
</dbReference>
<keyword evidence="6" id="KW-0732">Signal</keyword>
<dbReference type="InterPro" id="IPR013785">
    <property type="entry name" value="Aldolase_TIM"/>
</dbReference>
<organism evidence="8 9">
    <name type="scientific">Pyronema omphalodes (strain CBS 100304)</name>
    <name type="common">Pyronema confluens</name>
    <dbReference type="NCBI Taxonomy" id="1076935"/>
    <lineage>
        <taxon>Eukaryota</taxon>
        <taxon>Fungi</taxon>
        <taxon>Dikarya</taxon>
        <taxon>Ascomycota</taxon>
        <taxon>Pezizomycotina</taxon>
        <taxon>Pezizomycetes</taxon>
        <taxon>Pezizales</taxon>
        <taxon>Pyronemataceae</taxon>
        <taxon>Pyronema</taxon>
    </lineage>
</organism>
<keyword evidence="5" id="KW-0285">Flavoprotein</keyword>
<dbReference type="PROSITE" id="PS51349">
    <property type="entry name" value="FMN_HYDROXY_ACID_DH_2"/>
    <property type="match status" value="1"/>
</dbReference>
<evidence type="ECO:0000256" key="4">
    <source>
        <dbReference type="PIRSR" id="PIRSR000138-1"/>
    </source>
</evidence>
<keyword evidence="2" id="KW-0560">Oxidoreductase</keyword>
<feature type="active site" description="Proton acceptor" evidence="4">
    <location>
        <position position="269"/>
    </location>
</feature>
<dbReference type="GO" id="GO:0016491">
    <property type="term" value="F:oxidoreductase activity"/>
    <property type="evidence" value="ECO:0007669"/>
    <property type="project" value="UniProtKB-KW"/>
</dbReference>
<dbReference type="GO" id="GO:0010181">
    <property type="term" value="F:FMN binding"/>
    <property type="evidence" value="ECO:0007669"/>
    <property type="project" value="InterPro"/>
</dbReference>
<protein>
    <submittedName>
        <fullName evidence="8">Similar to Cytochrome b2, mitochondrial acc. no. P00175</fullName>
    </submittedName>
</protein>
<proteinExistence type="inferred from homology"/>
<dbReference type="STRING" id="1076935.U4LLP4"/>
<evidence type="ECO:0000256" key="3">
    <source>
        <dbReference type="ARBA" id="ARBA00024042"/>
    </source>
</evidence>
<gene>
    <name evidence="8" type="ORF">PCON_13684</name>
</gene>
<evidence type="ECO:0000313" key="8">
    <source>
        <dbReference type="EMBL" id="CCX32833.1"/>
    </source>
</evidence>
<dbReference type="PANTHER" id="PTHR10578:SF140">
    <property type="entry name" value="FMN HYDROXY ACID DEHYDROGENASE DOMAIN-CONTAINING PROTEIN"/>
    <property type="match status" value="1"/>
</dbReference>
<feature type="binding site" evidence="5">
    <location>
        <position position="208"/>
    </location>
    <ligand>
        <name>glyoxylate</name>
        <dbReference type="ChEBI" id="CHEBI:36655"/>
    </ligand>
</feature>
<feature type="chain" id="PRO_5004651469" evidence="6">
    <location>
        <begin position="18"/>
        <end position="384"/>
    </location>
</feature>
<feature type="binding site" evidence="5">
    <location>
        <position position="245"/>
    </location>
    <ligand>
        <name>FMN</name>
        <dbReference type="ChEBI" id="CHEBI:58210"/>
    </ligand>
</feature>